<dbReference type="Gene3D" id="2.30.110.10">
    <property type="entry name" value="Electron Transport, Fmn-binding Protein, Chain A"/>
    <property type="match status" value="1"/>
</dbReference>
<accession>A0ABT7S2V5</accession>
<evidence type="ECO:0000313" key="4">
    <source>
        <dbReference type="Proteomes" id="UP001321453"/>
    </source>
</evidence>
<dbReference type="InterPro" id="IPR004378">
    <property type="entry name" value="F420H2_quin_Rdtase"/>
</dbReference>
<gene>
    <name evidence="3" type="ORF">QRT05_01270</name>
</gene>
<dbReference type="PANTHER" id="PTHR39428:SF1">
    <property type="entry name" value="F420H(2)-DEPENDENT QUINONE REDUCTASE RV1261C"/>
    <property type="match status" value="1"/>
</dbReference>
<proteinExistence type="inferred from homology"/>
<dbReference type="SUPFAM" id="SSF50475">
    <property type="entry name" value="FMN-binding split barrel"/>
    <property type="match status" value="1"/>
</dbReference>
<reference evidence="3 4" key="1">
    <citation type="submission" date="2023-06" db="EMBL/GenBank/DDBJ databases">
        <title>Cellulomonas sp. MW9 Whole genome sequence.</title>
        <authorList>
            <person name="Park S."/>
        </authorList>
    </citation>
    <scope>NUCLEOTIDE SEQUENCE [LARGE SCALE GENOMIC DNA]</scope>
    <source>
        <strain evidence="3 4">MW9</strain>
    </source>
</reference>
<dbReference type="Proteomes" id="UP001321453">
    <property type="component" value="Unassembled WGS sequence"/>
</dbReference>
<organism evidence="3 4">
    <name type="scientific">Cellulomonas edaphi</name>
    <dbReference type="NCBI Taxonomy" id="3053468"/>
    <lineage>
        <taxon>Bacteria</taxon>
        <taxon>Bacillati</taxon>
        <taxon>Actinomycetota</taxon>
        <taxon>Actinomycetes</taxon>
        <taxon>Micrococcales</taxon>
        <taxon>Cellulomonadaceae</taxon>
        <taxon>Cellulomonas</taxon>
    </lineage>
</organism>
<comment type="catalytic activity">
    <reaction evidence="2">
        <text>oxidized coenzyme F420-(gamma-L-Glu)(n) + a quinol + H(+) = reduced coenzyme F420-(gamma-L-Glu)(n) + a quinone</text>
        <dbReference type="Rhea" id="RHEA:39663"/>
        <dbReference type="Rhea" id="RHEA-COMP:12939"/>
        <dbReference type="Rhea" id="RHEA-COMP:14378"/>
        <dbReference type="ChEBI" id="CHEBI:15378"/>
        <dbReference type="ChEBI" id="CHEBI:24646"/>
        <dbReference type="ChEBI" id="CHEBI:132124"/>
        <dbReference type="ChEBI" id="CHEBI:133980"/>
        <dbReference type="ChEBI" id="CHEBI:139511"/>
    </reaction>
</comment>
<protein>
    <submittedName>
        <fullName evidence="3">Nitroreductase/quinone reductase family protein</fullName>
    </submittedName>
</protein>
<name>A0ABT7S2V5_9CELL</name>
<comment type="caution">
    <text evidence="3">The sequence shown here is derived from an EMBL/GenBank/DDBJ whole genome shotgun (WGS) entry which is preliminary data.</text>
</comment>
<keyword evidence="4" id="KW-1185">Reference proteome</keyword>
<dbReference type="PANTHER" id="PTHR39428">
    <property type="entry name" value="F420H(2)-DEPENDENT QUINONE REDUCTASE RV1261C"/>
    <property type="match status" value="1"/>
</dbReference>
<evidence type="ECO:0000256" key="1">
    <source>
        <dbReference type="ARBA" id="ARBA00008710"/>
    </source>
</evidence>
<sequence>MSDWNQNIIDEFRANGGDVQTMGFGRGLVLLHHRGARTGTERVSPVAAIRADDDTWLVAASKGGAPTHPAWFHNLLAHPDVSIETPDDGTVDVHATQLLDGARDQAWERFKERSEGFRSYEQKTTRVIPVLELRRR</sequence>
<dbReference type="InterPro" id="IPR012349">
    <property type="entry name" value="Split_barrel_FMN-bd"/>
</dbReference>
<dbReference type="Pfam" id="PF04075">
    <property type="entry name" value="F420H2_quin_red"/>
    <property type="match status" value="1"/>
</dbReference>
<dbReference type="NCBIfam" id="TIGR00026">
    <property type="entry name" value="hi_GC_TIGR00026"/>
    <property type="match status" value="1"/>
</dbReference>
<comment type="similarity">
    <text evidence="1">Belongs to the F420H(2)-dependent quinone reductase family.</text>
</comment>
<evidence type="ECO:0000313" key="3">
    <source>
        <dbReference type="EMBL" id="MDM7829950.1"/>
    </source>
</evidence>
<dbReference type="RefSeq" id="WP_289444462.1">
    <property type="nucleotide sequence ID" value="NZ_JAUCGR010000001.1"/>
</dbReference>
<dbReference type="EMBL" id="JAUCGR010000001">
    <property type="protein sequence ID" value="MDM7829950.1"/>
    <property type="molecule type" value="Genomic_DNA"/>
</dbReference>
<evidence type="ECO:0000256" key="2">
    <source>
        <dbReference type="ARBA" id="ARBA00049106"/>
    </source>
</evidence>